<keyword evidence="2" id="KW-0547">Nucleotide-binding</keyword>
<dbReference type="CDD" id="cd00009">
    <property type="entry name" value="AAA"/>
    <property type="match status" value="1"/>
</dbReference>
<dbReference type="AlphaFoldDB" id="A0A7C1H1D0"/>
<dbReference type="GO" id="GO:0006260">
    <property type="term" value="P:DNA replication"/>
    <property type="evidence" value="ECO:0007669"/>
    <property type="project" value="TreeGrafter"/>
</dbReference>
<dbReference type="InterPro" id="IPR003593">
    <property type="entry name" value="AAA+_ATPase"/>
</dbReference>
<dbReference type="InterPro" id="IPR002611">
    <property type="entry name" value="IstB_ATP-bd"/>
</dbReference>
<dbReference type="PANTHER" id="PTHR30050">
    <property type="entry name" value="CHROMOSOMAL REPLICATION INITIATOR PROTEIN DNAA"/>
    <property type="match status" value="1"/>
</dbReference>
<accession>A0A7C1H1D0</accession>
<dbReference type="SUPFAM" id="SSF52540">
    <property type="entry name" value="P-loop containing nucleoside triphosphate hydrolases"/>
    <property type="match status" value="1"/>
</dbReference>
<evidence type="ECO:0000313" key="5">
    <source>
        <dbReference type="EMBL" id="HDP78864.1"/>
    </source>
</evidence>
<sequence length="259" mass="29708">MTTLLLEQIHHRLAMMKLDTMDALLEPTLERAMNESLSPIETIGYLVEQEWNNRTSTRIRTRTKSAGFPLLKRIEEFDFEFQPSIDQTVIRDLATLRFIDNGENVVFLGPPGVGKTHLAIGLGVSAIEQGIPVLFINASVLIEQLKEAYHSDQLDRYLKKLTRPGLLIIDEIGYLPFDAQAAYCFFQLISRRYEQGSTIFTSNKSFGNWGEIFQDQVIAAALLDRILHHCRTVNIRGESYRMKDRKSHKLWVNKHESAE</sequence>
<dbReference type="Proteomes" id="UP000886198">
    <property type="component" value="Unassembled WGS sequence"/>
</dbReference>
<evidence type="ECO:0000256" key="3">
    <source>
        <dbReference type="ARBA" id="ARBA00022840"/>
    </source>
</evidence>
<comment type="similarity">
    <text evidence="1">Belongs to the IS21/IS1162 putative ATP-binding protein family.</text>
</comment>
<dbReference type="InterPro" id="IPR047661">
    <property type="entry name" value="IstB"/>
</dbReference>
<dbReference type="InterPro" id="IPR028350">
    <property type="entry name" value="DNAC/IstB-like"/>
</dbReference>
<dbReference type="Pfam" id="PF01695">
    <property type="entry name" value="IstB_IS21"/>
    <property type="match status" value="1"/>
</dbReference>
<dbReference type="Gene3D" id="3.40.50.300">
    <property type="entry name" value="P-loop containing nucleotide triphosphate hydrolases"/>
    <property type="match status" value="1"/>
</dbReference>
<dbReference type="InterPro" id="IPR027417">
    <property type="entry name" value="P-loop_NTPase"/>
</dbReference>
<reference evidence="5" key="1">
    <citation type="journal article" date="2020" name="mSystems">
        <title>Genome- and Community-Level Interaction Insights into Carbon Utilization and Element Cycling Functions of Hydrothermarchaeota in Hydrothermal Sediment.</title>
        <authorList>
            <person name="Zhou Z."/>
            <person name="Liu Y."/>
            <person name="Xu W."/>
            <person name="Pan J."/>
            <person name="Luo Z.H."/>
            <person name="Li M."/>
        </authorList>
    </citation>
    <scope>NUCLEOTIDE SEQUENCE [LARGE SCALE GENOMIC DNA]</scope>
    <source>
        <strain evidence="5">SpSt-1179</strain>
    </source>
</reference>
<evidence type="ECO:0000256" key="2">
    <source>
        <dbReference type="ARBA" id="ARBA00022741"/>
    </source>
</evidence>
<evidence type="ECO:0000259" key="4">
    <source>
        <dbReference type="SMART" id="SM00382"/>
    </source>
</evidence>
<name>A0A7C1H1D0_9BACT</name>
<gene>
    <name evidence="5" type="ORF">ENN47_11955</name>
</gene>
<dbReference type="SMART" id="SM00382">
    <property type="entry name" value="AAA"/>
    <property type="match status" value="1"/>
</dbReference>
<feature type="domain" description="AAA+ ATPase" evidence="4">
    <location>
        <begin position="101"/>
        <end position="234"/>
    </location>
</feature>
<comment type="caution">
    <text evidence="5">The sequence shown here is derived from an EMBL/GenBank/DDBJ whole genome shotgun (WGS) entry which is preliminary data.</text>
</comment>
<dbReference type="GO" id="GO:0005524">
    <property type="term" value="F:ATP binding"/>
    <property type="evidence" value="ECO:0007669"/>
    <property type="project" value="UniProtKB-KW"/>
</dbReference>
<dbReference type="PIRSF" id="PIRSF003073">
    <property type="entry name" value="DNAC_TnpB_IstB"/>
    <property type="match status" value="1"/>
</dbReference>
<organism evidence="5">
    <name type="scientific">Mesotoga infera</name>
    <dbReference type="NCBI Taxonomy" id="1236046"/>
    <lineage>
        <taxon>Bacteria</taxon>
        <taxon>Thermotogati</taxon>
        <taxon>Thermotogota</taxon>
        <taxon>Thermotogae</taxon>
        <taxon>Kosmotogales</taxon>
        <taxon>Kosmotogaceae</taxon>
        <taxon>Mesotoga</taxon>
    </lineage>
</organism>
<keyword evidence="3" id="KW-0067">ATP-binding</keyword>
<evidence type="ECO:0000256" key="1">
    <source>
        <dbReference type="ARBA" id="ARBA00008059"/>
    </source>
</evidence>
<dbReference type="NCBIfam" id="NF038214">
    <property type="entry name" value="IS21_help_AAA"/>
    <property type="match status" value="1"/>
</dbReference>
<protein>
    <submittedName>
        <fullName evidence="5">AAA family ATPase</fullName>
    </submittedName>
</protein>
<dbReference type="PANTHER" id="PTHR30050:SF4">
    <property type="entry name" value="ATP-BINDING PROTEIN RV3427C IN INSERTION SEQUENCE-RELATED"/>
    <property type="match status" value="1"/>
</dbReference>
<dbReference type="EMBL" id="DSBT01000368">
    <property type="protein sequence ID" value="HDP78864.1"/>
    <property type="molecule type" value="Genomic_DNA"/>
</dbReference>
<proteinExistence type="inferred from homology"/>